<comment type="caution">
    <text evidence="2">The sequence shown here is derived from an EMBL/GenBank/DDBJ whole genome shotgun (WGS) entry which is preliminary data.</text>
</comment>
<dbReference type="RefSeq" id="WP_099278600.1">
    <property type="nucleotide sequence ID" value="NZ_KZ304985.1"/>
</dbReference>
<keyword evidence="3" id="KW-1185">Reference proteome</keyword>
<evidence type="ECO:0000256" key="1">
    <source>
        <dbReference type="SAM" id="MobiDB-lite"/>
    </source>
</evidence>
<feature type="region of interest" description="Disordered" evidence="1">
    <location>
        <begin position="460"/>
        <end position="480"/>
    </location>
</feature>
<feature type="region of interest" description="Disordered" evidence="1">
    <location>
        <begin position="615"/>
        <end position="639"/>
    </location>
</feature>
<name>A0A2G1MC20_9RHOB</name>
<dbReference type="OrthoDB" id="6008408at2"/>
<feature type="compositionally biased region" description="Polar residues" evidence="1">
    <location>
        <begin position="462"/>
        <end position="479"/>
    </location>
</feature>
<dbReference type="InterPro" id="IPR013321">
    <property type="entry name" value="Arc_rbn_hlx_hlx"/>
</dbReference>
<feature type="region of interest" description="Disordered" evidence="1">
    <location>
        <begin position="223"/>
        <end position="249"/>
    </location>
</feature>
<proteinExistence type="predicted"/>
<protein>
    <recommendedName>
        <fullName evidence="4">RepB-like DNA primase domain-containing protein</fullName>
    </recommendedName>
</protein>
<feature type="compositionally biased region" description="Acidic residues" evidence="1">
    <location>
        <begin position="627"/>
        <end position="638"/>
    </location>
</feature>
<gene>
    <name evidence="2" type="ORF">CJ301_17265</name>
</gene>
<organism evidence="2 3">
    <name type="scientific">Limimaricola cinnabarinus</name>
    <dbReference type="NCBI Taxonomy" id="1125964"/>
    <lineage>
        <taxon>Bacteria</taxon>
        <taxon>Pseudomonadati</taxon>
        <taxon>Pseudomonadota</taxon>
        <taxon>Alphaproteobacteria</taxon>
        <taxon>Rhodobacterales</taxon>
        <taxon>Paracoccaceae</taxon>
        <taxon>Limimaricola</taxon>
    </lineage>
</organism>
<dbReference type="AlphaFoldDB" id="A0A2G1MC20"/>
<accession>A0A2G1MC20</accession>
<dbReference type="Gene3D" id="1.10.1220.10">
    <property type="entry name" value="Met repressor-like"/>
    <property type="match status" value="1"/>
</dbReference>
<sequence length="653" mass="71706">MEHLDPAHLLDAQPVAQQLTTADYVKLLHPITAIGKPTIMTAVTGMRMHSRIYRTYEAPWIAECCVDTAAYITLNRFHGPRRDRRLAALNALYLDLDVDLAPRTLASDPAAWAQAFTRDVERRGLPVPSFVNFTGRGLAAIWLINDLPPRARRRWSAAQKALIGLYRRYGADPRCCDTARVFRIPGSINLKSGRTVEILGGSLQRHSFEDFADRIYIASGRPTRRELQARKRQKASSGQGGSRRSRLSPGQRFVAIQEDLERLLDAWGGRVPVGHRNTWLHLWATCLTHQENPGDVDARTHAMASIATPGLSTNEVGAIAKHAAERAALPRSGSPMSDGRYHYAGETLADLLCVSDEIARALGLRQIFSLTERKRRKADKQRMRRSNSGAVTRARYLASNATSRTKPWEAQGISRATWYRRQKAEAETSNMREAREHLGETGSCPLQGALLCRRLGEGEGVTRTTGQSSPNTPTRTTGAENLARIQGERSGADNGAREAPSVSARTELVVVRHRAETPEGQVVTGFQADGVELRRMAFASIGGTGLTPSIGHALHRDATAKPRGAKRKSELNCRPHSIAVAPARPHDLVEVLVWRGVEKALEALWIPWPIPSGGVSEVPHPKAHPDGDDDGGDREDDLEGGHGLSCIRCCMIA</sequence>
<dbReference type="GO" id="GO:0006355">
    <property type="term" value="P:regulation of DNA-templated transcription"/>
    <property type="evidence" value="ECO:0007669"/>
    <property type="project" value="InterPro"/>
</dbReference>
<dbReference type="Proteomes" id="UP000221860">
    <property type="component" value="Unassembled WGS sequence"/>
</dbReference>
<reference evidence="2 3" key="1">
    <citation type="submission" date="2017-08" db="EMBL/GenBank/DDBJ databases">
        <title>Draft Genome Sequence of Loktanella cinnabarina Strain XM1, Isolated from Coastal Surface Water.</title>
        <authorList>
            <person name="Ma R."/>
            <person name="Wang J."/>
            <person name="Wang Q."/>
            <person name="Ma Z."/>
            <person name="Li J."/>
            <person name="Chen L."/>
        </authorList>
    </citation>
    <scope>NUCLEOTIDE SEQUENCE [LARGE SCALE GENOMIC DNA]</scope>
    <source>
        <strain evidence="2 3">XM1</strain>
    </source>
</reference>
<evidence type="ECO:0008006" key="4">
    <source>
        <dbReference type="Google" id="ProtNLM"/>
    </source>
</evidence>
<evidence type="ECO:0000313" key="2">
    <source>
        <dbReference type="EMBL" id="PHP26287.1"/>
    </source>
</evidence>
<dbReference type="EMBL" id="NQWH01000045">
    <property type="protein sequence ID" value="PHP26287.1"/>
    <property type="molecule type" value="Genomic_DNA"/>
</dbReference>
<evidence type="ECO:0000313" key="3">
    <source>
        <dbReference type="Proteomes" id="UP000221860"/>
    </source>
</evidence>